<proteinExistence type="predicted"/>
<name>A0A7S3DHV6_9EUKA</name>
<dbReference type="AlphaFoldDB" id="A0A7S3DHV6"/>
<dbReference type="EMBL" id="HBIB01031835">
    <property type="protein sequence ID" value="CAE0258323.1"/>
    <property type="molecule type" value="Transcribed_RNA"/>
</dbReference>
<evidence type="ECO:0000313" key="1">
    <source>
        <dbReference type="EMBL" id="CAE0258323.1"/>
    </source>
</evidence>
<protein>
    <submittedName>
        <fullName evidence="1">Uncharacterized protein</fullName>
    </submittedName>
</protein>
<reference evidence="1" key="1">
    <citation type="submission" date="2021-01" db="EMBL/GenBank/DDBJ databases">
        <authorList>
            <person name="Corre E."/>
            <person name="Pelletier E."/>
            <person name="Niang G."/>
            <person name="Scheremetjew M."/>
            <person name="Finn R."/>
            <person name="Kale V."/>
            <person name="Holt S."/>
            <person name="Cochrane G."/>
            <person name="Meng A."/>
            <person name="Brown T."/>
            <person name="Cohen L."/>
        </authorList>
    </citation>
    <scope>NUCLEOTIDE SEQUENCE</scope>
    <source>
        <strain evidence="1">NIES-2562</strain>
    </source>
</reference>
<organism evidence="1">
    <name type="scientific">Palpitomonas bilix</name>
    <dbReference type="NCBI Taxonomy" id="652834"/>
    <lineage>
        <taxon>Eukaryota</taxon>
        <taxon>Eukaryota incertae sedis</taxon>
    </lineage>
</organism>
<accession>A0A7S3DHV6</accession>
<sequence length="353" mass="38483">MTCAGLAASMYRSLGKGAMRAAEPSKEEGSSAVEMAAFPAAVQLFFAMDMLSVLVRFFQHFLATKSLGLMATKSNLISLLTEVTLPYLPEFERNAVFDDGTTLDATVDIRAALDRSSAVARLVQVLEKHVTDDTVEECDRQSACLALLSSLNLFARSNLVQLQQQVLNESPPAVLMRVMEVAMAMVGSGTPPLLDKPEEKVHLVEELSLLVGYIPLNCEEGREAITLPCAKEALPFLHIFARSCPITLLSSARGRALLVPSLLACLVSEDVDDSDEERDGKEKKWKIGGHPSLASCQMILADEIDVIGLLTAVLVDEREGKHAALPDRLLPRRRLPNSLFNAEMVRRATHIAT</sequence>
<gene>
    <name evidence="1" type="ORF">PBIL07802_LOCUS20586</name>
</gene>